<accession>X6LJU1</accession>
<keyword evidence="2" id="KW-1185">Reference proteome</keyword>
<comment type="caution">
    <text evidence="1">The sequence shown here is derived from an EMBL/GenBank/DDBJ whole genome shotgun (WGS) entry which is preliminary data.</text>
</comment>
<name>X6LJU1_RETFI</name>
<dbReference type="SUPFAM" id="SSF48371">
    <property type="entry name" value="ARM repeat"/>
    <property type="match status" value="1"/>
</dbReference>
<organism evidence="1 2">
    <name type="scientific">Reticulomyxa filosa</name>
    <dbReference type="NCBI Taxonomy" id="46433"/>
    <lineage>
        <taxon>Eukaryota</taxon>
        <taxon>Sar</taxon>
        <taxon>Rhizaria</taxon>
        <taxon>Retaria</taxon>
        <taxon>Foraminifera</taxon>
        <taxon>Monothalamids</taxon>
        <taxon>Reticulomyxidae</taxon>
        <taxon>Reticulomyxa</taxon>
    </lineage>
</organism>
<dbReference type="InterPro" id="IPR011989">
    <property type="entry name" value="ARM-like"/>
</dbReference>
<feature type="non-terminal residue" evidence="1">
    <location>
        <position position="1"/>
    </location>
</feature>
<dbReference type="AlphaFoldDB" id="X6LJU1"/>
<gene>
    <name evidence="1" type="ORF">RFI_36455</name>
</gene>
<evidence type="ECO:0000313" key="1">
    <source>
        <dbReference type="EMBL" id="ETO00985.1"/>
    </source>
</evidence>
<evidence type="ECO:0000313" key="2">
    <source>
        <dbReference type="Proteomes" id="UP000023152"/>
    </source>
</evidence>
<dbReference type="Proteomes" id="UP000023152">
    <property type="component" value="Unassembled WGS sequence"/>
</dbReference>
<dbReference type="EMBL" id="ASPP01039513">
    <property type="protein sequence ID" value="ETO00985.1"/>
    <property type="molecule type" value="Genomic_DNA"/>
</dbReference>
<protein>
    <submittedName>
        <fullName evidence="1">Uncharacterized protein</fullName>
    </submittedName>
</protein>
<sequence>IIQTQFNTLHDRKLIEYQLKLLQYLCISKDTSDIVVQCYKQVFERDVWTCADLLCVISVKLNEQQLDDVIEFLMDGLVHKDDVVFELSIDEPLGNDGYIHKRCALSIAKIALKLNERQLNKVFEYLMNAFERRKITICNECAHALATISSQLGGKQLDNALQCFIHRFPSYFYNYNSETNATQFLMKLKEGQLGDVFQCFIHRLSDEKEHKYNREKCAELLGKISMKWNDKQLNDAHVQ</sequence>
<dbReference type="InterPro" id="IPR016024">
    <property type="entry name" value="ARM-type_fold"/>
</dbReference>
<dbReference type="Gene3D" id="1.25.10.10">
    <property type="entry name" value="Leucine-rich Repeat Variant"/>
    <property type="match status" value="1"/>
</dbReference>
<reference evidence="1 2" key="1">
    <citation type="journal article" date="2013" name="Curr. Biol.">
        <title>The Genome of the Foraminiferan Reticulomyxa filosa.</title>
        <authorList>
            <person name="Glockner G."/>
            <person name="Hulsmann N."/>
            <person name="Schleicher M."/>
            <person name="Noegel A.A."/>
            <person name="Eichinger L."/>
            <person name="Gallinger C."/>
            <person name="Pawlowski J."/>
            <person name="Sierra R."/>
            <person name="Euteneuer U."/>
            <person name="Pillet L."/>
            <person name="Moustafa A."/>
            <person name="Platzer M."/>
            <person name="Groth M."/>
            <person name="Szafranski K."/>
            <person name="Schliwa M."/>
        </authorList>
    </citation>
    <scope>NUCLEOTIDE SEQUENCE [LARGE SCALE GENOMIC DNA]</scope>
</reference>
<proteinExistence type="predicted"/>